<evidence type="ECO:0000313" key="4">
    <source>
        <dbReference type="Proteomes" id="UP000316614"/>
    </source>
</evidence>
<dbReference type="EMBL" id="CP041253">
    <property type="protein sequence ID" value="QDH81159.1"/>
    <property type="molecule type" value="Genomic_DNA"/>
</dbReference>
<dbReference type="Proteomes" id="UP000316614">
    <property type="component" value="Chromosome"/>
</dbReference>
<feature type="modified residue" description="4-aspartylphosphate" evidence="1">
    <location>
        <position position="61"/>
    </location>
</feature>
<dbReference type="InterPro" id="IPR011006">
    <property type="entry name" value="CheY-like_superfamily"/>
</dbReference>
<gene>
    <name evidence="3" type="ORF">FKX85_19845</name>
</gene>
<dbReference type="SMART" id="SM00448">
    <property type="entry name" value="REC"/>
    <property type="match status" value="1"/>
</dbReference>
<dbReference type="InterPro" id="IPR001789">
    <property type="entry name" value="Sig_transdc_resp-reg_receiver"/>
</dbReference>
<name>A0A514CMV9_9BACT</name>
<evidence type="ECO:0000256" key="1">
    <source>
        <dbReference type="PROSITE-ProRule" id="PRU00169"/>
    </source>
</evidence>
<dbReference type="RefSeq" id="WP_141616374.1">
    <property type="nucleotide sequence ID" value="NZ_CP041253.1"/>
</dbReference>
<keyword evidence="4" id="KW-1185">Reference proteome</keyword>
<dbReference type="Gene3D" id="3.40.50.2300">
    <property type="match status" value="1"/>
</dbReference>
<organism evidence="3 4">
    <name type="scientific">Echinicola soli</name>
    <dbReference type="NCBI Taxonomy" id="2591634"/>
    <lineage>
        <taxon>Bacteria</taxon>
        <taxon>Pseudomonadati</taxon>
        <taxon>Bacteroidota</taxon>
        <taxon>Cytophagia</taxon>
        <taxon>Cytophagales</taxon>
        <taxon>Cyclobacteriaceae</taxon>
        <taxon>Echinicola</taxon>
    </lineage>
</organism>
<proteinExistence type="predicted"/>
<evidence type="ECO:0000259" key="2">
    <source>
        <dbReference type="PROSITE" id="PS50110"/>
    </source>
</evidence>
<dbReference type="InterPro" id="IPR052893">
    <property type="entry name" value="TCS_response_regulator"/>
</dbReference>
<dbReference type="PANTHER" id="PTHR44520:SF2">
    <property type="entry name" value="RESPONSE REGULATOR RCP1"/>
    <property type="match status" value="1"/>
</dbReference>
<dbReference type="AlphaFoldDB" id="A0A514CMV9"/>
<dbReference type="Pfam" id="PF00072">
    <property type="entry name" value="Response_reg"/>
    <property type="match status" value="1"/>
</dbReference>
<dbReference type="KEGG" id="echi:FKX85_19845"/>
<reference evidence="3 4" key="1">
    <citation type="submission" date="2019-06" db="EMBL/GenBank/DDBJ databases">
        <title>Echinicola alkalisoli sp. nov. isolated from saline soil.</title>
        <authorList>
            <person name="Sun J.-Q."/>
            <person name="Xu L."/>
        </authorList>
    </citation>
    <scope>NUCLEOTIDE SEQUENCE [LARGE SCALE GENOMIC DNA]</scope>
    <source>
        <strain evidence="3 4">LN3S3</strain>
    </source>
</reference>
<dbReference type="PROSITE" id="PS50110">
    <property type="entry name" value="RESPONSE_REGULATORY"/>
    <property type="match status" value="1"/>
</dbReference>
<accession>A0A514CMV9</accession>
<dbReference type="SUPFAM" id="SSF52172">
    <property type="entry name" value="CheY-like"/>
    <property type="match status" value="1"/>
</dbReference>
<sequence>MISQNLNILLADDDNSDCLLFKDALEELPVSAQLTIVHNGEKAIEELTKKGDMLPDVLFMDLNMPRKNGFAALGEIKRNTKLQKLPVIIFSTSPELEAVKRVFRDAAHYYICKPGDFSQLKKVIYEALTLISQKNNPLPLKENFMITGASITIPDHTEK</sequence>
<protein>
    <submittedName>
        <fullName evidence="3">Response regulator</fullName>
    </submittedName>
</protein>
<dbReference type="PANTHER" id="PTHR44520">
    <property type="entry name" value="RESPONSE REGULATOR RCP1-RELATED"/>
    <property type="match status" value="1"/>
</dbReference>
<dbReference type="GO" id="GO:0000160">
    <property type="term" value="P:phosphorelay signal transduction system"/>
    <property type="evidence" value="ECO:0007669"/>
    <property type="project" value="InterPro"/>
</dbReference>
<dbReference type="OrthoDB" id="7631574at2"/>
<evidence type="ECO:0000313" key="3">
    <source>
        <dbReference type="EMBL" id="QDH81159.1"/>
    </source>
</evidence>
<keyword evidence="1" id="KW-0597">Phosphoprotein</keyword>
<feature type="domain" description="Response regulatory" evidence="2">
    <location>
        <begin position="7"/>
        <end position="128"/>
    </location>
</feature>